<dbReference type="AlphaFoldDB" id="A0A2P8A2R1"/>
<gene>
    <name evidence="4" type="ORF">B9Z65_3851</name>
</gene>
<organism evidence="4 5">
    <name type="scientific">Elsinoe australis</name>
    <dbReference type="NCBI Taxonomy" id="40998"/>
    <lineage>
        <taxon>Eukaryota</taxon>
        <taxon>Fungi</taxon>
        <taxon>Dikarya</taxon>
        <taxon>Ascomycota</taxon>
        <taxon>Pezizomycotina</taxon>
        <taxon>Dothideomycetes</taxon>
        <taxon>Dothideomycetidae</taxon>
        <taxon>Myriangiales</taxon>
        <taxon>Elsinoaceae</taxon>
        <taxon>Elsinoe</taxon>
    </lineage>
</organism>
<feature type="compositionally biased region" description="Low complexity" evidence="2">
    <location>
        <begin position="507"/>
        <end position="526"/>
    </location>
</feature>
<keyword evidence="1" id="KW-0863">Zinc-finger</keyword>
<feature type="compositionally biased region" description="Basic and acidic residues" evidence="2">
    <location>
        <begin position="343"/>
        <end position="357"/>
    </location>
</feature>
<accession>A0A2P8A2R1</accession>
<dbReference type="InterPro" id="IPR013087">
    <property type="entry name" value="Znf_C2H2_type"/>
</dbReference>
<sequence>MTPSARNPSTQFIHLTEHRPSSHSVLDLSNLDPSEDLYSSFLDTSGTTYKTHAWMNGHQQNDQYPSIRIQTPNNLFSQPLYQDQAYYQYQHPAHYSPQDWQMYQSPQQHFNTQYNFNSAAPSQSKHSRQPSDSSIASTTPSTPYTRQTPFTFVANTDQSPSTASYSDWSKGKFADYQAQTYTPSQLSHTSVAHSAMKDMAMDHHNSGIGLDEVPELFSSRQSNSSHGRNTPNTPRTSDESDDRTSKMSGNGNNKPLPFVSNGYSRIANAEHPRGHIELFRTESAACQDELYNPKDFDAPTSSQAPQTLTSTQPNKNLLAPHGNLVNEIVGKANQNRSQSPQVPREKSPFRQGSEHYPRSPGSIMPSAASIRQKQKEESDRKEYAVHQPKLRREATQTMSPKDALKDGVDYDDNNSMSLFSDIIPEGYEKHLGGTETYQNNYISGTNQAFGQFVNMNQNVGGFRGVDLNNFLASPMENNAADTSSPFNPPFASQRSDKTPEFPAQLTSMESSASEQPSASQESNAAPIQRPTSTAADTGTYTCTYHGCTQRFESPVKLQKHKREAHQATSSHSNHTSTSPSSMSPEPSGMTSSDLLARNSQAGPHKCTRINPTTGKPCNTIFSRPYDLTRHEDTIHNKGKQKVRCQYCREEKSFSRNDALTRHMRVVHPDIDFQGKRGRRDY</sequence>
<dbReference type="PANTHER" id="PTHR46179:SF19">
    <property type="entry name" value="C2H2 FINGER DOMAIN TRANSCRIPTION FACTOR (EUROFUNG)-RELATED"/>
    <property type="match status" value="1"/>
</dbReference>
<keyword evidence="5" id="KW-1185">Reference proteome</keyword>
<feature type="region of interest" description="Disordered" evidence="2">
    <location>
        <begin position="554"/>
        <end position="617"/>
    </location>
</feature>
<dbReference type="GO" id="GO:0008270">
    <property type="term" value="F:zinc ion binding"/>
    <property type="evidence" value="ECO:0007669"/>
    <property type="project" value="UniProtKB-KW"/>
</dbReference>
<feature type="compositionally biased region" description="Low complexity" evidence="2">
    <location>
        <begin position="568"/>
        <end position="592"/>
    </location>
</feature>
<dbReference type="GO" id="GO:0006357">
    <property type="term" value="P:regulation of transcription by RNA polymerase II"/>
    <property type="evidence" value="ECO:0007669"/>
    <property type="project" value="TreeGrafter"/>
</dbReference>
<dbReference type="PANTHER" id="PTHR46179">
    <property type="entry name" value="ZINC FINGER PROTEIN"/>
    <property type="match status" value="1"/>
</dbReference>
<evidence type="ECO:0000256" key="2">
    <source>
        <dbReference type="SAM" id="MobiDB-lite"/>
    </source>
</evidence>
<keyword evidence="1" id="KW-0862">Zinc</keyword>
<dbReference type="Pfam" id="PF00096">
    <property type="entry name" value="zf-C2H2"/>
    <property type="match status" value="1"/>
</dbReference>
<feature type="compositionally biased region" description="Polar residues" evidence="2">
    <location>
        <begin position="218"/>
        <end position="235"/>
    </location>
</feature>
<feature type="compositionally biased region" description="Polar residues" evidence="2">
    <location>
        <begin position="476"/>
        <end position="493"/>
    </location>
</feature>
<feature type="domain" description="C2H2-type" evidence="3">
    <location>
        <begin position="540"/>
        <end position="570"/>
    </location>
</feature>
<protein>
    <submittedName>
        <fullName evidence="4">Zinc finger protein rsv2</fullName>
    </submittedName>
</protein>
<evidence type="ECO:0000313" key="4">
    <source>
        <dbReference type="EMBL" id="PSK54762.1"/>
    </source>
</evidence>
<dbReference type="EMBL" id="NHZQ01000072">
    <property type="protein sequence ID" value="PSK54762.1"/>
    <property type="molecule type" value="Genomic_DNA"/>
</dbReference>
<evidence type="ECO:0000259" key="3">
    <source>
        <dbReference type="PROSITE" id="PS50157"/>
    </source>
</evidence>
<dbReference type="InterPro" id="IPR051061">
    <property type="entry name" value="Zinc_finger_trans_reg"/>
</dbReference>
<dbReference type="SMART" id="SM00355">
    <property type="entry name" value="ZnF_C2H2"/>
    <property type="match status" value="3"/>
</dbReference>
<dbReference type="Gene3D" id="3.30.160.60">
    <property type="entry name" value="Classic Zinc Finger"/>
    <property type="match status" value="1"/>
</dbReference>
<feature type="region of interest" description="Disordered" evidence="2">
    <location>
        <begin position="218"/>
        <end position="259"/>
    </location>
</feature>
<evidence type="ECO:0000256" key="1">
    <source>
        <dbReference type="PROSITE-ProRule" id="PRU00042"/>
    </source>
</evidence>
<dbReference type="GO" id="GO:0005634">
    <property type="term" value="C:nucleus"/>
    <property type="evidence" value="ECO:0007669"/>
    <property type="project" value="TreeGrafter"/>
</dbReference>
<dbReference type="Proteomes" id="UP000243723">
    <property type="component" value="Unassembled WGS sequence"/>
</dbReference>
<keyword evidence="1" id="KW-0479">Metal-binding</keyword>
<feature type="region of interest" description="Disordered" evidence="2">
    <location>
        <begin position="117"/>
        <end position="167"/>
    </location>
</feature>
<evidence type="ECO:0000313" key="5">
    <source>
        <dbReference type="Proteomes" id="UP000243723"/>
    </source>
</evidence>
<dbReference type="OrthoDB" id="7295497at2759"/>
<dbReference type="PROSITE" id="PS00028">
    <property type="entry name" value="ZINC_FINGER_C2H2_1"/>
    <property type="match status" value="1"/>
</dbReference>
<proteinExistence type="predicted"/>
<dbReference type="PROSITE" id="PS50157">
    <property type="entry name" value="ZINC_FINGER_C2H2_2"/>
    <property type="match status" value="1"/>
</dbReference>
<feature type="region of interest" description="Disordered" evidence="2">
    <location>
        <begin position="476"/>
        <end position="536"/>
    </location>
</feature>
<feature type="compositionally biased region" description="Basic and acidic residues" evidence="2">
    <location>
        <begin position="373"/>
        <end position="394"/>
    </location>
</feature>
<feature type="region of interest" description="Disordered" evidence="2">
    <location>
        <begin position="291"/>
        <end position="316"/>
    </location>
</feature>
<feature type="region of interest" description="Disordered" evidence="2">
    <location>
        <begin position="333"/>
        <end position="409"/>
    </location>
</feature>
<name>A0A2P8A2R1_9PEZI</name>
<feature type="compositionally biased region" description="Basic and acidic residues" evidence="2">
    <location>
        <begin position="236"/>
        <end position="245"/>
    </location>
</feature>
<feature type="compositionally biased region" description="Polar residues" evidence="2">
    <location>
        <begin position="299"/>
        <end position="315"/>
    </location>
</feature>
<comment type="caution">
    <text evidence="4">The sequence shown here is derived from an EMBL/GenBank/DDBJ whole genome shotgun (WGS) entry which is preliminary data.</text>
</comment>
<dbReference type="STRING" id="40998.A0A2P8A2R1"/>
<reference evidence="4 5" key="1">
    <citation type="submission" date="2017-05" db="EMBL/GenBank/DDBJ databases">
        <title>Draft genome sequence of Elsinoe australis.</title>
        <authorList>
            <person name="Cheng Q."/>
        </authorList>
    </citation>
    <scope>NUCLEOTIDE SEQUENCE [LARGE SCALE GENOMIC DNA]</scope>
    <source>
        <strain evidence="4 5">NL1</strain>
    </source>
</reference>